<dbReference type="Proteomes" id="UP001147782">
    <property type="component" value="Unassembled WGS sequence"/>
</dbReference>
<feature type="compositionally biased region" description="Basic and acidic residues" evidence="1">
    <location>
        <begin position="440"/>
        <end position="461"/>
    </location>
</feature>
<feature type="region of interest" description="Disordered" evidence="1">
    <location>
        <begin position="505"/>
        <end position="696"/>
    </location>
</feature>
<protein>
    <recommendedName>
        <fullName evidence="4">Mucin-7</fullName>
    </recommendedName>
</protein>
<feature type="compositionally biased region" description="Basic and acidic residues" evidence="1">
    <location>
        <begin position="385"/>
        <end position="394"/>
    </location>
</feature>
<dbReference type="GeneID" id="81433010"/>
<accession>A0A9W9VVB4</accession>
<evidence type="ECO:0000313" key="2">
    <source>
        <dbReference type="EMBL" id="KAJ5389834.1"/>
    </source>
</evidence>
<reference evidence="2" key="1">
    <citation type="submission" date="2022-11" db="EMBL/GenBank/DDBJ databases">
        <authorList>
            <person name="Petersen C."/>
        </authorList>
    </citation>
    <scope>NUCLEOTIDE SEQUENCE</scope>
    <source>
        <strain evidence="2">IBT 29864</strain>
    </source>
</reference>
<organism evidence="2 3">
    <name type="scientific">Penicillium cataractarum</name>
    <dbReference type="NCBI Taxonomy" id="2100454"/>
    <lineage>
        <taxon>Eukaryota</taxon>
        <taxon>Fungi</taxon>
        <taxon>Dikarya</taxon>
        <taxon>Ascomycota</taxon>
        <taxon>Pezizomycotina</taxon>
        <taxon>Eurotiomycetes</taxon>
        <taxon>Eurotiomycetidae</taxon>
        <taxon>Eurotiales</taxon>
        <taxon>Aspergillaceae</taxon>
        <taxon>Penicillium</taxon>
    </lineage>
</organism>
<name>A0A9W9VVB4_9EURO</name>
<feature type="compositionally biased region" description="Acidic residues" evidence="1">
    <location>
        <begin position="657"/>
        <end position="669"/>
    </location>
</feature>
<dbReference type="OrthoDB" id="3600083at2759"/>
<dbReference type="AlphaFoldDB" id="A0A9W9VVB4"/>
<keyword evidence="3" id="KW-1185">Reference proteome</keyword>
<evidence type="ECO:0000313" key="3">
    <source>
        <dbReference type="Proteomes" id="UP001147782"/>
    </source>
</evidence>
<dbReference type="RefSeq" id="XP_056560562.1">
    <property type="nucleotide sequence ID" value="XM_056693833.1"/>
</dbReference>
<reference evidence="2" key="2">
    <citation type="journal article" date="2023" name="IMA Fungus">
        <title>Comparative genomic study of the Penicillium genus elucidates a diverse pangenome and 15 lateral gene transfer events.</title>
        <authorList>
            <person name="Petersen C."/>
            <person name="Sorensen T."/>
            <person name="Nielsen M.R."/>
            <person name="Sondergaard T.E."/>
            <person name="Sorensen J.L."/>
            <person name="Fitzpatrick D.A."/>
            <person name="Frisvad J.C."/>
            <person name="Nielsen K.L."/>
        </authorList>
    </citation>
    <scope>NUCLEOTIDE SEQUENCE</scope>
    <source>
        <strain evidence="2">IBT 29864</strain>
    </source>
</reference>
<comment type="caution">
    <text evidence="2">The sequence shown here is derived from an EMBL/GenBank/DDBJ whole genome shotgun (WGS) entry which is preliminary data.</text>
</comment>
<gene>
    <name evidence="2" type="ORF">N7496_000902</name>
</gene>
<proteinExistence type="predicted"/>
<feature type="compositionally biased region" description="Polar residues" evidence="1">
    <location>
        <begin position="290"/>
        <end position="303"/>
    </location>
</feature>
<sequence>MSDNNAHPGVRSLLAKFENSQSPITSPPSRGRSPVGSDTPGSTRPLSKVRASFVTVEGAIQSSPGSPLRKTSGRSDSPGIFGPKINAEEIESRRQNNVVSPTPGGHEKAQTSILDRVVGEGENQKAAMVTKDRKISGNREASALAESVAPTEAAPAKKEKPPSSAPTTADTEASPEKEKAAPKTVTKRPSNVHTAKHATTKPIPHTTVSTSSRTTNNNGSTKPTSAREVAKERANALAHKPSRPSLNPAAKTTTRMTRGSTPSADAHKTSTGNTNKPRSKSPTRPVRLPSSMTAQTQSSNAKHGSTGPATGRTEKPAATLTRKPSTLKSAAAPAGAVRRQPSRPSLPAQSGPERPSSRVSDIGARPVNEGFLARMMRPTASSASKTHEKTETKAPVKPTVSKAPRPSMGRAAERGLTQTKAKPAALKPQNEKSQAVSKEVSSKKEEVVLLQKNEESEKENIEEVATAIPEEPSFTETDDAIVEEPEPEVPSETGVEDVAEKPVEQAITEAESEASPEPIVKPAEPTATETAVEVSEDLVATNAPETSSAQEETTEDVEVPAEVSAHETTHESSEQENEPDVKEVEEVSAETATESNEEKVSLESLPEPEAPKEDVSEAIDEPIEPIITKDVTITEAKEAPSAESELPQQTETTASDSVDDAPEITEDVNEVQSSEKIQEPKESIPVVESAAPAKSDTVDIDFASLALS</sequence>
<evidence type="ECO:0000256" key="1">
    <source>
        <dbReference type="SAM" id="MobiDB-lite"/>
    </source>
</evidence>
<feature type="compositionally biased region" description="Polar residues" evidence="1">
    <location>
        <begin position="646"/>
        <end position="656"/>
    </location>
</feature>
<dbReference type="EMBL" id="JAPZBS010000001">
    <property type="protein sequence ID" value="KAJ5389834.1"/>
    <property type="molecule type" value="Genomic_DNA"/>
</dbReference>
<evidence type="ECO:0008006" key="4">
    <source>
        <dbReference type="Google" id="ProtNLM"/>
    </source>
</evidence>
<feature type="compositionally biased region" description="Basic and acidic residues" evidence="1">
    <location>
        <begin position="564"/>
        <end position="585"/>
    </location>
</feature>
<feature type="compositionally biased region" description="Polar residues" evidence="1">
    <location>
        <begin position="250"/>
        <end position="282"/>
    </location>
</feature>
<feature type="compositionally biased region" description="Low complexity" evidence="1">
    <location>
        <begin position="27"/>
        <end position="37"/>
    </location>
</feature>
<feature type="region of interest" description="Disordered" evidence="1">
    <location>
        <begin position="1"/>
        <end position="475"/>
    </location>
</feature>
<feature type="compositionally biased region" description="Low complexity" evidence="1">
    <location>
        <begin position="206"/>
        <end position="221"/>
    </location>
</feature>